<accession>A0A1G1TJE8</accession>
<keyword evidence="2 6" id="KW-0813">Transport</keyword>
<dbReference type="Proteomes" id="UP000177506">
    <property type="component" value="Unassembled WGS sequence"/>
</dbReference>
<dbReference type="InterPro" id="IPR022357">
    <property type="entry name" value="MIP_CS"/>
</dbReference>
<evidence type="ECO:0000256" key="5">
    <source>
        <dbReference type="ARBA" id="ARBA00023136"/>
    </source>
</evidence>
<evidence type="ECO:0008006" key="10">
    <source>
        <dbReference type="Google" id="ProtNLM"/>
    </source>
</evidence>
<dbReference type="PANTHER" id="PTHR45724">
    <property type="entry name" value="AQUAPORIN NIP2-1"/>
    <property type="match status" value="1"/>
</dbReference>
<evidence type="ECO:0000256" key="3">
    <source>
        <dbReference type="ARBA" id="ARBA00022692"/>
    </source>
</evidence>
<dbReference type="Gene3D" id="1.20.1080.10">
    <property type="entry name" value="Glycerol uptake facilitator protein"/>
    <property type="match status" value="1"/>
</dbReference>
<dbReference type="PRINTS" id="PR00783">
    <property type="entry name" value="MINTRINSICP"/>
</dbReference>
<comment type="similarity">
    <text evidence="6">Belongs to the MIP/aquaporin (TC 1.A.8) family.</text>
</comment>
<organism evidence="8 9">
    <name type="scientific">Hymenobacter coccineus</name>
    <dbReference type="NCBI Taxonomy" id="1908235"/>
    <lineage>
        <taxon>Bacteria</taxon>
        <taxon>Pseudomonadati</taxon>
        <taxon>Bacteroidota</taxon>
        <taxon>Cytophagia</taxon>
        <taxon>Cytophagales</taxon>
        <taxon>Hymenobacteraceae</taxon>
        <taxon>Hymenobacter</taxon>
    </lineage>
</organism>
<dbReference type="PROSITE" id="PS00221">
    <property type="entry name" value="MIP"/>
    <property type="match status" value="1"/>
</dbReference>
<keyword evidence="9" id="KW-1185">Reference proteome</keyword>
<dbReference type="SUPFAM" id="SSF81338">
    <property type="entry name" value="Aquaporin-like"/>
    <property type="match status" value="1"/>
</dbReference>
<protein>
    <recommendedName>
        <fullName evidence="10">Major intrinsic protein</fullName>
    </recommendedName>
</protein>
<keyword evidence="3 6" id="KW-0812">Transmembrane</keyword>
<dbReference type="PANTHER" id="PTHR45724:SF13">
    <property type="entry name" value="AQUAPORIN NIP1-1-RELATED"/>
    <property type="match status" value="1"/>
</dbReference>
<dbReference type="GO" id="GO:0016020">
    <property type="term" value="C:membrane"/>
    <property type="evidence" value="ECO:0007669"/>
    <property type="project" value="UniProtKB-SubCell"/>
</dbReference>
<gene>
    <name evidence="8" type="ORF">BEN49_05715</name>
</gene>
<dbReference type="GO" id="GO:0015267">
    <property type="term" value="F:channel activity"/>
    <property type="evidence" value="ECO:0007669"/>
    <property type="project" value="InterPro"/>
</dbReference>
<dbReference type="AlphaFoldDB" id="A0A1G1TJE8"/>
<evidence type="ECO:0000256" key="2">
    <source>
        <dbReference type="ARBA" id="ARBA00022448"/>
    </source>
</evidence>
<evidence type="ECO:0000313" key="8">
    <source>
        <dbReference type="EMBL" id="OGX90977.1"/>
    </source>
</evidence>
<keyword evidence="4 7" id="KW-1133">Transmembrane helix</keyword>
<feature type="transmembrane region" description="Helical" evidence="7">
    <location>
        <begin position="62"/>
        <end position="83"/>
    </location>
</feature>
<feature type="transmembrane region" description="Helical" evidence="7">
    <location>
        <begin position="31"/>
        <end position="50"/>
    </location>
</feature>
<keyword evidence="5 7" id="KW-0472">Membrane</keyword>
<proteinExistence type="inferred from homology"/>
<evidence type="ECO:0000313" key="9">
    <source>
        <dbReference type="Proteomes" id="UP000177506"/>
    </source>
</evidence>
<dbReference type="InterPro" id="IPR000425">
    <property type="entry name" value="MIP"/>
</dbReference>
<dbReference type="InterPro" id="IPR023271">
    <property type="entry name" value="Aquaporin-like"/>
</dbReference>
<evidence type="ECO:0000256" key="4">
    <source>
        <dbReference type="ARBA" id="ARBA00022989"/>
    </source>
</evidence>
<dbReference type="EMBL" id="MDZA01000099">
    <property type="protein sequence ID" value="OGX90977.1"/>
    <property type="molecule type" value="Genomic_DNA"/>
</dbReference>
<comment type="subcellular location">
    <subcellularLocation>
        <location evidence="1">Membrane</location>
        <topology evidence="1">Multi-pass membrane protein</topology>
    </subcellularLocation>
</comment>
<reference evidence="8 9" key="1">
    <citation type="submission" date="2016-08" db="EMBL/GenBank/DDBJ databases">
        <title>Hymenobacter coccineus sp. nov., Hymenobacter lapidarius sp. nov. and Hymenobacter glacialis sp. nov., isolated from Antarctic soil.</title>
        <authorList>
            <person name="Sedlacek I."/>
            <person name="Kralova S."/>
            <person name="Kyrova K."/>
            <person name="Maslanova I."/>
            <person name="Stankova E."/>
            <person name="Vrbovska V."/>
            <person name="Nemec M."/>
            <person name="Bartak M."/>
            <person name="Svec P."/>
            <person name="Busse H.-J."/>
            <person name="Pantucek R."/>
        </authorList>
    </citation>
    <scope>NUCLEOTIDE SEQUENCE [LARGE SCALE GENOMIC DNA]</scope>
    <source>
        <strain evidence="8 9">CCM 8649</strain>
    </source>
</reference>
<dbReference type="InterPro" id="IPR034294">
    <property type="entry name" value="Aquaporin_transptr"/>
</dbReference>
<comment type="caution">
    <text evidence="8">The sequence shown here is derived from an EMBL/GenBank/DDBJ whole genome shotgun (WGS) entry which is preliminary data.</text>
</comment>
<name>A0A1G1TJE8_9BACT</name>
<evidence type="ECO:0000256" key="7">
    <source>
        <dbReference type="SAM" id="Phobius"/>
    </source>
</evidence>
<evidence type="ECO:0000256" key="6">
    <source>
        <dbReference type="RuleBase" id="RU000477"/>
    </source>
</evidence>
<evidence type="ECO:0000256" key="1">
    <source>
        <dbReference type="ARBA" id="ARBA00004141"/>
    </source>
</evidence>
<dbReference type="Pfam" id="PF00230">
    <property type="entry name" value="MIP"/>
    <property type="match status" value="1"/>
</dbReference>
<sequence>MGTFFLTLAALTVAAPTTAYAVGLTLLVLVYAIGGLSGCHINPAVTVGLVASRRFPLVEGLLYVGAQIAGALLARFVAGAGLVGHLAGGYRAGSAGASSSGLAS</sequence>